<dbReference type="EMBL" id="PDUD01000035">
    <property type="protein sequence ID" value="PHN02993.1"/>
    <property type="molecule type" value="Genomic_DNA"/>
</dbReference>
<organism evidence="2 3">
    <name type="scientific">Flavilitoribacter nigricans (strain ATCC 23147 / DSM 23189 / NBRC 102662 / NCIMB 1420 / SS-2)</name>
    <name type="common">Lewinella nigricans</name>
    <dbReference type="NCBI Taxonomy" id="1122177"/>
    <lineage>
        <taxon>Bacteria</taxon>
        <taxon>Pseudomonadati</taxon>
        <taxon>Bacteroidota</taxon>
        <taxon>Saprospiria</taxon>
        <taxon>Saprospirales</taxon>
        <taxon>Lewinellaceae</taxon>
        <taxon>Flavilitoribacter</taxon>
    </lineage>
</organism>
<evidence type="ECO:0000313" key="2">
    <source>
        <dbReference type="EMBL" id="PHN02993.1"/>
    </source>
</evidence>
<feature type="chain" id="PRO_5012767944" evidence="1">
    <location>
        <begin position="22"/>
        <end position="180"/>
    </location>
</feature>
<sequence>MQMSKILTLVICSLLVVNANAQSSEDDYVELIQRQLGGEMEVAVTSGFVDLLTDEYAYEVEFSNKWKQAIGQALWYGLQTNKKPGIILIKKTINENKYGIQLETALDYGGLRDKIKVLVWPDDFKVIVPPDPEPAVPLGKKYWLTISTQTRHNSGCRYFQDSQGQFCAKNEGTACKRCGG</sequence>
<evidence type="ECO:0000256" key="1">
    <source>
        <dbReference type="SAM" id="SignalP"/>
    </source>
</evidence>
<protein>
    <submittedName>
        <fullName evidence="2">Uncharacterized protein</fullName>
    </submittedName>
</protein>
<dbReference type="Proteomes" id="UP000223913">
    <property type="component" value="Unassembled WGS sequence"/>
</dbReference>
<gene>
    <name evidence="2" type="ORF">CRP01_29765</name>
</gene>
<proteinExistence type="predicted"/>
<name>A0A2D0N5E3_FLAN2</name>
<keyword evidence="1" id="KW-0732">Signal</keyword>
<accession>A0A2D0N5E3</accession>
<reference evidence="2 3" key="1">
    <citation type="submission" date="2017-10" db="EMBL/GenBank/DDBJ databases">
        <title>The draft genome sequence of Lewinella nigricans NBRC 102662.</title>
        <authorList>
            <person name="Wang K."/>
        </authorList>
    </citation>
    <scope>NUCLEOTIDE SEQUENCE [LARGE SCALE GENOMIC DNA]</scope>
    <source>
        <strain evidence="2 3">NBRC 102662</strain>
    </source>
</reference>
<feature type="signal peptide" evidence="1">
    <location>
        <begin position="1"/>
        <end position="21"/>
    </location>
</feature>
<keyword evidence="3" id="KW-1185">Reference proteome</keyword>
<evidence type="ECO:0000313" key="3">
    <source>
        <dbReference type="Proteomes" id="UP000223913"/>
    </source>
</evidence>
<dbReference type="AlphaFoldDB" id="A0A2D0N5E3"/>
<comment type="caution">
    <text evidence="2">The sequence shown here is derived from an EMBL/GenBank/DDBJ whole genome shotgun (WGS) entry which is preliminary data.</text>
</comment>